<evidence type="ECO:0000313" key="2">
    <source>
        <dbReference type="EMBL" id="ORY35568.1"/>
    </source>
</evidence>
<accession>A0A1Y2BLC3</accession>
<dbReference type="Gene3D" id="3.60.15.10">
    <property type="entry name" value="Ribonuclease Z/Hydroxyacylglutathione hydrolase-like"/>
    <property type="match status" value="1"/>
</dbReference>
<dbReference type="OrthoDB" id="527344at2759"/>
<dbReference type="Proteomes" id="UP000193986">
    <property type="component" value="Unassembled WGS sequence"/>
</dbReference>
<evidence type="ECO:0000256" key="1">
    <source>
        <dbReference type="SAM" id="MobiDB-lite"/>
    </source>
</evidence>
<dbReference type="EMBL" id="MCFC01000001">
    <property type="protein sequence ID" value="ORY35568.1"/>
    <property type="molecule type" value="Genomic_DNA"/>
</dbReference>
<name>A0A1Y2BLC3_9TREE</name>
<dbReference type="PANTHER" id="PTHR46018:SF2">
    <property type="entry name" value="ZINC PHOSPHODIESTERASE ELAC PROTEIN 1"/>
    <property type="match status" value="1"/>
</dbReference>
<dbReference type="STRING" id="71784.A0A1Y2BLC3"/>
<organism evidence="2 3">
    <name type="scientific">Naematelia encephala</name>
    <dbReference type="NCBI Taxonomy" id="71784"/>
    <lineage>
        <taxon>Eukaryota</taxon>
        <taxon>Fungi</taxon>
        <taxon>Dikarya</taxon>
        <taxon>Basidiomycota</taxon>
        <taxon>Agaricomycotina</taxon>
        <taxon>Tremellomycetes</taxon>
        <taxon>Tremellales</taxon>
        <taxon>Naemateliaceae</taxon>
        <taxon>Naematelia</taxon>
    </lineage>
</organism>
<dbReference type="GO" id="GO:0042781">
    <property type="term" value="F:3'-tRNA processing endoribonuclease activity"/>
    <property type="evidence" value="ECO:0007669"/>
    <property type="project" value="TreeGrafter"/>
</dbReference>
<gene>
    <name evidence="2" type="ORF">BCR39DRAFT_555714</name>
</gene>
<keyword evidence="3" id="KW-1185">Reference proteome</keyword>
<dbReference type="PANTHER" id="PTHR46018">
    <property type="entry name" value="ZINC PHOSPHODIESTERASE ELAC PROTEIN 1"/>
    <property type="match status" value="1"/>
</dbReference>
<dbReference type="AlphaFoldDB" id="A0A1Y2BLC3"/>
<reference evidence="2 3" key="1">
    <citation type="submission" date="2016-07" db="EMBL/GenBank/DDBJ databases">
        <title>Pervasive Adenine N6-methylation of Active Genes in Fungi.</title>
        <authorList>
            <consortium name="DOE Joint Genome Institute"/>
            <person name="Mondo S.J."/>
            <person name="Dannebaum R.O."/>
            <person name="Kuo R.C."/>
            <person name="Labutti K."/>
            <person name="Haridas S."/>
            <person name="Kuo A."/>
            <person name="Salamov A."/>
            <person name="Ahrendt S.R."/>
            <person name="Lipzen A."/>
            <person name="Sullivan W."/>
            <person name="Andreopoulos W.B."/>
            <person name="Clum A."/>
            <person name="Lindquist E."/>
            <person name="Daum C."/>
            <person name="Ramamoorthy G.K."/>
            <person name="Gryganskyi A."/>
            <person name="Culley D."/>
            <person name="Magnuson J.K."/>
            <person name="James T.Y."/>
            <person name="O'Malley M.A."/>
            <person name="Stajich J.E."/>
            <person name="Spatafora J.W."/>
            <person name="Visel A."/>
            <person name="Grigoriev I.V."/>
        </authorList>
    </citation>
    <scope>NUCLEOTIDE SEQUENCE [LARGE SCALE GENOMIC DNA]</scope>
    <source>
        <strain evidence="2 3">68-887.2</strain>
    </source>
</reference>
<proteinExistence type="predicted"/>
<dbReference type="SUPFAM" id="SSF56281">
    <property type="entry name" value="Metallo-hydrolase/oxidoreductase"/>
    <property type="match status" value="1"/>
</dbReference>
<sequence length="576" mass="63030">MKPLPPVVVHFLGTCSGGGPIVSRNCSSLAVDFGNDVWREYLLTSHPSLRLLETIAIVFDAADGTLPRLQQSSIKLSHISRIFVTHMHADHVLGIVSILTTIMSGIGETDEDRERLKEQGTEKRASVNLYGPVGLRQLIRITLQITSVTLSGAYAVHELIPRGGTASVRCEGEELHLNEAVGLDLYPDEQDVWQTVLQEGNGKNGRGWAVGAGPILHRVPAVGYVLQEPVPRLPIDVTAMRPLLDANASSLAELDPPIINPLSLLSRFRKLPTPPPYVLPSGDVLHPPAPTGQSPRKLVIFGDCSGGTSNQRFQEMCQDASLLVHECTNAAIPERIQRGEKGRRARMTGMDQGLVERSEKQTGSKVGAADAKVPQFNGNGRADDEESRKDRDDARRSEMRKKAQSRGHSTPIEVGEFARSIRARRVVVNHFSAMFPSPRYLSSEALPSILSGVAPFPYPTPFPPAHSDEPQIQPLPLTSRELHIRLVMQSLSDQINQVWNANIGPNEHYKMAVPARDLMVIRVPAHELTEAEAEEAASAKKEMDEVGNSWSELGGVWAQQAEEMRWIGVEPAPSAP</sequence>
<evidence type="ECO:0000313" key="3">
    <source>
        <dbReference type="Proteomes" id="UP000193986"/>
    </source>
</evidence>
<dbReference type="GO" id="GO:0005634">
    <property type="term" value="C:nucleus"/>
    <property type="evidence" value="ECO:0007669"/>
    <property type="project" value="TreeGrafter"/>
</dbReference>
<comment type="caution">
    <text evidence="2">The sequence shown here is derived from an EMBL/GenBank/DDBJ whole genome shotgun (WGS) entry which is preliminary data.</text>
</comment>
<feature type="compositionally biased region" description="Basic and acidic residues" evidence="1">
    <location>
        <begin position="386"/>
        <end position="401"/>
    </location>
</feature>
<protein>
    <submittedName>
        <fullName evidence="2">Beta-lactamase-like protein</fullName>
    </submittedName>
</protein>
<dbReference type="InterPro" id="IPR036866">
    <property type="entry name" value="RibonucZ/Hydroxyglut_hydro"/>
</dbReference>
<dbReference type="InParanoid" id="A0A1Y2BLC3"/>
<feature type="region of interest" description="Disordered" evidence="1">
    <location>
        <begin position="338"/>
        <end position="411"/>
    </location>
</feature>